<protein>
    <submittedName>
        <fullName evidence="2">Uncharacterized protein</fullName>
    </submittedName>
</protein>
<dbReference type="AlphaFoldDB" id="A0A7J7V3M7"/>
<sequence>MKASQLSKSTPTPSQSPAGPAAGVNILCNSHTREAKAQLSKLKLSDCETAKPVLKAQVPILCSVTHVLQRCQNTSPSTPGCSPYIPNQFLCRLRCRERRRRKDGHYCWVTASPWCLLTPLQRPQRPSGPSGTLQSFPMGTPPPPPHSSALLFNSIVCTIFS</sequence>
<evidence type="ECO:0000313" key="3">
    <source>
        <dbReference type="Proteomes" id="UP000527355"/>
    </source>
</evidence>
<evidence type="ECO:0000313" key="2">
    <source>
        <dbReference type="EMBL" id="KAF6319787.1"/>
    </source>
</evidence>
<feature type="region of interest" description="Disordered" evidence="1">
    <location>
        <begin position="1"/>
        <end position="20"/>
    </location>
</feature>
<comment type="caution">
    <text evidence="2">The sequence shown here is derived from an EMBL/GenBank/DDBJ whole genome shotgun (WGS) entry which is preliminary data.</text>
</comment>
<feature type="compositionally biased region" description="Polar residues" evidence="1">
    <location>
        <begin position="1"/>
        <end position="17"/>
    </location>
</feature>
<proteinExistence type="predicted"/>
<dbReference type="EMBL" id="JABWUV010000011">
    <property type="protein sequence ID" value="KAF6319787.1"/>
    <property type="molecule type" value="Genomic_DNA"/>
</dbReference>
<reference evidence="2 3" key="1">
    <citation type="journal article" date="2020" name="Nature">
        <title>Six reference-quality genomes reveal evolution of bat adaptations.</title>
        <authorList>
            <person name="Jebb D."/>
            <person name="Huang Z."/>
            <person name="Pippel M."/>
            <person name="Hughes G.M."/>
            <person name="Lavrichenko K."/>
            <person name="Devanna P."/>
            <person name="Winkler S."/>
            <person name="Jermiin L.S."/>
            <person name="Skirmuntt E.C."/>
            <person name="Katzourakis A."/>
            <person name="Burkitt-Gray L."/>
            <person name="Ray D.A."/>
            <person name="Sullivan K.A.M."/>
            <person name="Roscito J.G."/>
            <person name="Kirilenko B.M."/>
            <person name="Davalos L.M."/>
            <person name="Corthals A.P."/>
            <person name="Power M.L."/>
            <person name="Jones G."/>
            <person name="Ransome R.D."/>
            <person name="Dechmann D.K.N."/>
            <person name="Locatelli A.G."/>
            <person name="Puechmaille S.J."/>
            <person name="Fedrigo O."/>
            <person name="Jarvis E.D."/>
            <person name="Hiller M."/>
            <person name="Vernes S.C."/>
            <person name="Myers E.W."/>
            <person name="Teeling E.C."/>
        </authorList>
    </citation>
    <scope>NUCLEOTIDE SEQUENCE [LARGE SCALE GENOMIC DNA]</scope>
    <source>
        <strain evidence="2">MMyoMyo1</strain>
        <tissue evidence="2">Flight muscle</tissue>
    </source>
</reference>
<accession>A0A7J7V3M7</accession>
<name>A0A7J7V3M7_MYOMY</name>
<gene>
    <name evidence="2" type="ORF">mMyoMyo1_008524</name>
</gene>
<dbReference type="Proteomes" id="UP000527355">
    <property type="component" value="Unassembled WGS sequence"/>
</dbReference>
<keyword evidence="3" id="KW-1185">Reference proteome</keyword>
<evidence type="ECO:0000256" key="1">
    <source>
        <dbReference type="SAM" id="MobiDB-lite"/>
    </source>
</evidence>
<organism evidence="2 3">
    <name type="scientific">Myotis myotis</name>
    <name type="common">Greater mouse-eared bat</name>
    <name type="synonym">Vespertilio myotis</name>
    <dbReference type="NCBI Taxonomy" id="51298"/>
    <lineage>
        <taxon>Eukaryota</taxon>
        <taxon>Metazoa</taxon>
        <taxon>Chordata</taxon>
        <taxon>Craniata</taxon>
        <taxon>Vertebrata</taxon>
        <taxon>Euteleostomi</taxon>
        <taxon>Mammalia</taxon>
        <taxon>Eutheria</taxon>
        <taxon>Laurasiatheria</taxon>
        <taxon>Chiroptera</taxon>
        <taxon>Yangochiroptera</taxon>
        <taxon>Vespertilionidae</taxon>
        <taxon>Myotis</taxon>
    </lineage>
</organism>